<evidence type="ECO:0000256" key="3">
    <source>
        <dbReference type="ARBA" id="ARBA00022833"/>
    </source>
</evidence>
<dbReference type="Pfam" id="PF01096">
    <property type="entry name" value="Zn_ribbon_TFIIS"/>
    <property type="match status" value="1"/>
</dbReference>
<dbReference type="Proteomes" id="UP000005240">
    <property type="component" value="Unassembled WGS sequence"/>
</dbReference>
<dbReference type="GO" id="GO:0000977">
    <property type="term" value="F:RNA polymerase II transcription regulatory region sequence-specific DNA binding"/>
    <property type="evidence" value="ECO:0007669"/>
    <property type="project" value="TreeGrafter"/>
</dbReference>
<dbReference type="VEuPathDB" id="FungiDB:PTTG_02540"/>
<reference evidence="10" key="4">
    <citation type="submission" date="2025-05" db="UniProtKB">
        <authorList>
            <consortium name="EnsemblFungi"/>
        </authorList>
    </citation>
    <scope>IDENTIFICATION</scope>
    <source>
        <strain evidence="10">isolate 1-1 / race 1 (BBBD)</strain>
    </source>
</reference>
<keyword evidence="2" id="KW-0863">Zinc-finger</keyword>
<dbReference type="PROSITE" id="PS51321">
    <property type="entry name" value="TFIIS_CENTRAL"/>
    <property type="match status" value="1"/>
</dbReference>
<evidence type="ECO:0000313" key="9">
    <source>
        <dbReference type="EMBL" id="OAV86586.1"/>
    </source>
</evidence>
<dbReference type="PANTHER" id="PTHR11477">
    <property type="entry name" value="TRANSCRIPTION FACTOR S-II ZINC FINGER DOMAIN-CONTAINING PROTEIN"/>
    <property type="match status" value="1"/>
</dbReference>
<dbReference type="InterPro" id="IPR003618">
    <property type="entry name" value="TFIIS_cen_dom"/>
</dbReference>
<dbReference type="Pfam" id="PF07500">
    <property type="entry name" value="TFIIS_M"/>
    <property type="match status" value="1"/>
</dbReference>
<dbReference type="AlphaFoldDB" id="A0A180G1K9"/>
<proteinExistence type="predicted"/>
<dbReference type="Pfam" id="PF08711">
    <property type="entry name" value="Med26"/>
    <property type="match status" value="1"/>
</dbReference>
<dbReference type="EMBL" id="ADAS02000979">
    <property type="protein sequence ID" value="OAV86586.1"/>
    <property type="molecule type" value="Genomic_DNA"/>
</dbReference>
<accession>A0A180G1K9</accession>
<dbReference type="PROSITE" id="PS51319">
    <property type="entry name" value="TFIIS_N"/>
    <property type="match status" value="1"/>
</dbReference>
<dbReference type="GO" id="GO:0006368">
    <property type="term" value="P:transcription elongation by RNA polymerase II"/>
    <property type="evidence" value="ECO:0007669"/>
    <property type="project" value="TreeGrafter"/>
</dbReference>
<keyword evidence="3" id="KW-0862">Zinc</keyword>
<sequence length="727" mass="78527">MTSSQPNRSSLDSTDTAEELGFYELYRDNTVSKTDLQAAYDALISKIDVFGSDVVCSGSATRRMFLSYLPRYSGSQEESIEIAIPLNQRLQAAIRASDEKEIKKYLEYAQEQIVPSEELLRLHRKSENLTDASKRSLVTSNPTTSTTTSTPAQNASSIPTSGFSQPQAEPQLSTDEEEETDPPSPNILDPAFFELYKLDEKVKDESLKAVSDALILDTDALICDSNARQILLTSLSRYSARQEKNLEIANSLKNKLTAATRESNTGGVKECLEQIKKKIIPSEDLIRDTKIEIAVRKKRNSVNPEIAKLAKSIIRQWKSHMKKKTAGSQSSSAPKNNTPAATLVSEWSTDKGNGTGPRSSKTEGLSLNFELYGEDQARNGSLTAVFDALIFDSDAPADLIYERAKAIESEVSKSHDSIGYKDKMWSLVFDLRDPNNPGIRKSVLLGEISAGRLCVMGPQDMARERMKAQDRKLAEENTFAASGAEFQHAQKHAFRCTRCGHRECAYYQMQTAVADEPLAVESPLDTLQTNRPFERLTLCKNKSMVKDRKKLIDPPATPKPPRKPSNHSPPRANKPQAAGSEPTHPPAAGPSNCSATAAVAAEESASPVVDSAALAVLDASDEQIQRASADPEGEVFSLALPPAGSEPTHPLAAGPSTCSTTAAVAAEESASPAIDSATLAVLGASDEQIQRASAEAEGEVLSLALPPAALAGLEDIGEHLPLSDIEG</sequence>
<evidence type="ECO:0000256" key="5">
    <source>
        <dbReference type="PROSITE-ProRule" id="PRU00649"/>
    </source>
</evidence>
<dbReference type="InterPro" id="IPR017923">
    <property type="entry name" value="TFIIS_N"/>
</dbReference>
<dbReference type="STRING" id="630390.A0A180G1K9"/>
<dbReference type="GO" id="GO:0006362">
    <property type="term" value="P:transcription elongation by RNA polymerase I"/>
    <property type="evidence" value="ECO:0007669"/>
    <property type="project" value="TreeGrafter"/>
</dbReference>
<dbReference type="SUPFAM" id="SSF47676">
    <property type="entry name" value="Conserved domain common to transcription factors TFIIS, elongin A, CRSP70"/>
    <property type="match status" value="1"/>
</dbReference>
<reference evidence="9" key="1">
    <citation type="submission" date="2009-11" db="EMBL/GenBank/DDBJ databases">
        <authorList>
            <consortium name="The Broad Institute Genome Sequencing Platform"/>
            <person name="Ward D."/>
            <person name="Feldgarden M."/>
            <person name="Earl A."/>
            <person name="Young S.K."/>
            <person name="Zeng Q."/>
            <person name="Koehrsen M."/>
            <person name="Alvarado L."/>
            <person name="Berlin A."/>
            <person name="Bochicchio J."/>
            <person name="Borenstein D."/>
            <person name="Chapman S.B."/>
            <person name="Chen Z."/>
            <person name="Engels R."/>
            <person name="Freedman E."/>
            <person name="Gellesch M."/>
            <person name="Goldberg J."/>
            <person name="Griggs A."/>
            <person name="Gujja S."/>
            <person name="Heilman E."/>
            <person name="Heiman D."/>
            <person name="Hepburn T."/>
            <person name="Howarth C."/>
            <person name="Jen D."/>
            <person name="Larson L."/>
            <person name="Lewis B."/>
            <person name="Mehta T."/>
            <person name="Park D."/>
            <person name="Pearson M."/>
            <person name="Roberts A."/>
            <person name="Saif S."/>
            <person name="Shea T."/>
            <person name="Shenoy N."/>
            <person name="Sisk P."/>
            <person name="Stolte C."/>
            <person name="Sykes S."/>
            <person name="Thomson T."/>
            <person name="Walk T."/>
            <person name="White J."/>
            <person name="Yandava C."/>
            <person name="Izard J."/>
            <person name="Baranova O.V."/>
            <person name="Blanton J.M."/>
            <person name="Tanner A.C."/>
            <person name="Dewhirst F.E."/>
            <person name="Haas B."/>
            <person name="Nusbaum C."/>
            <person name="Birren B."/>
        </authorList>
    </citation>
    <scope>NUCLEOTIDE SEQUENCE [LARGE SCALE GENOMIC DNA]</scope>
    <source>
        <strain evidence="9">1-1 BBBD Race 1</strain>
    </source>
</reference>
<feature type="compositionally biased region" description="Polar residues" evidence="6">
    <location>
        <begin position="158"/>
        <end position="172"/>
    </location>
</feature>
<evidence type="ECO:0008006" key="12">
    <source>
        <dbReference type="Google" id="ProtNLM"/>
    </source>
</evidence>
<feature type="domain" description="TFIIS central" evidence="8">
    <location>
        <begin position="377"/>
        <end position="489"/>
    </location>
</feature>
<dbReference type="InterPro" id="IPR035441">
    <property type="entry name" value="TFIIS/LEDGF_dom_sf"/>
</dbReference>
<evidence type="ECO:0000313" key="11">
    <source>
        <dbReference type="Proteomes" id="UP000005240"/>
    </source>
</evidence>
<keyword evidence="4 5" id="KW-0539">Nucleus</keyword>
<dbReference type="GO" id="GO:0031564">
    <property type="term" value="P:transcription antitermination"/>
    <property type="evidence" value="ECO:0007669"/>
    <property type="project" value="TreeGrafter"/>
</dbReference>
<feature type="compositionally biased region" description="Low complexity" evidence="6">
    <location>
        <begin position="139"/>
        <end position="157"/>
    </location>
</feature>
<dbReference type="SUPFAM" id="SSF57783">
    <property type="entry name" value="Zinc beta-ribbon"/>
    <property type="match status" value="1"/>
</dbReference>
<dbReference type="GO" id="GO:0005634">
    <property type="term" value="C:nucleus"/>
    <property type="evidence" value="ECO:0007669"/>
    <property type="project" value="UniProtKB-SubCell"/>
</dbReference>
<dbReference type="InterPro" id="IPR036575">
    <property type="entry name" value="TFIIS_cen_dom_sf"/>
</dbReference>
<dbReference type="Gene3D" id="1.10.472.30">
    <property type="entry name" value="Transcription elongation factor S-II, central domain"/>
    <property type="match status" value="1"/>
</dbReference>
<dbReference type="PANTHER" id="PTHR11477:SF0">
    <property type="entry name" value="IP08861P-RELATED"/>
    <property type="match status" value="1"/>
</dbReference>
<evidence type="ECO:0000259" key="8">
    <source>
        <dbReference type="PROSITE" id="PS51321"/>
    </source>
</evidence>
<feature type="region of interest" description="Disordered" evidence="6">
    <location>
        <begin position="131"/>
        <end position="188"/>
    </location>
</feature>
<dbReference type="GO" id="GO:0001139">
    <property type="term" value="F:RNA polymerase II complex recruiting activity"/>
    <property type="evidence" value="ECO:0007669"/>
    <property type="project" value="TreeGrafter"/>
</dbReference>
<evidence type="ECO:0000256" key="2">
    <source>
        <dbReference type="ARBA" id="ARBA00022771"/>
    </source>
</evidence>
<comment type="subcellular location">
    <subcellularLocation>
        <location evidence="5">Nucleus</location>
    </subcellularLocation>
</comment>
<keyword evidence="11" id="KW-1185">Reference proteome</keyword>
<name>A0A180G1K9_PUCT1</name>
<feature type="region of interest" description="Disordered" evidence="6">
    <location>
        <begin position="544"/>
        <end position="595"/>
    </location>
</feature>
<dbReference type="EnsemblFungi" id="PTTG_02540-t43_1">
    <property type="protein sequence ID" value="PTTG_02540-t43_1-p1"/>
    <property type="gene ID" value="PTTG_02540"/>
</dbReference>
<feature type="region of interest" description="Disordered" evidence="6">
    <location>
        <begin position="320"/>
        <end position="362"/>
    </location>
</feature>
<dbReference type="OrthoDB" id="44867at2759"/>
<dbReference type="InterPro" id="IPR001222">
    <property type="entry name" value="Znf_TFIIS"/>
</dbReference>
<evidence type="ECO:0000256" key="1">
    <source>
        <dbReference type="ARBA" id="ARBA00022723"/>
    </source>
</evidence>
<dbReference type="Gene3D" id="2.20.25.10">
    <property type="match status" value="1"/>
</dbReference>
<organism evidence="9">
    <name type="scientific">Puccinia triticina (isolate 1-1 / race 1 (BBBD))</name>
    <name type="common">Brown leaf rust fungus</name>
    <dbReference type="NCBI Taxonomy" id="630390"/>
    <lineage>
        <taxon>Eukaryota</taxon>
        <taxon>Fungi</taxon>
        <taxon>Dikarya</taxon>
        <taxon>Basidiomycota</taxon>
        <taxon>Pucciniomycotina</taxon>
        <taxon>Pucciniomycetes</taxon>
        <taxon>Pucciniales</taxon>
        <taxon>Pucciniaceae</taxon>
        <taxon>Puccinia</taxon>
    </lineage>
</organism>
<evidence type="ECO:0000313" key="10">
    <source>
        <dbReference type="EnsemblFungi" id="PTTG_02540-t43_1-p1"/>
    </source>
</evidence>
<dbReference type="SUPFAM" id="SSF46942">
    <property type="entry name" value="Elongation factor TFIIS domain 2"/>
    <property type="match status" value="1"/>
</dbReference>
<feature type="compositionally biased region" description="Polar residues" evidence="6">
    <location>
        <begin position="326"/>
        <end position="362"/>
    </location>
</feature>
<reference evidence="10 11" key="3">
    <citation type="journal article" date="2017" name="G3 (Bethesda)">
        <title>Comparative analysis highlights variable genome content of wheat rusts and divergence of the mating loci.</title>
        <authorList>
            <person name="Cuomo C.A."/>
            <person name="Bakkeren G."/>
            <person name="Khalil H.B."/>
            <person name="Panwar V."/>
            <person name="Joly D."/>
            <person name="Linning R."/>
            <person name="Sakthikumar S."/>
            <person name="Song X."/>
            <person name="Adiconis X."/>
            <person name="Fan L."/>
            <person name="Goldberg J.M."/>
            <person name="Levin J.Z."/>
            <person name="Young S."/>
            <person name="Zeng Q."/>
            <person name="Anikster Y."/>
            <person name="Bruce M."/>
            <person name="Wang M."/>
            <person name="Yin C."/>
            <person name="McCallum B."/>
            <person name="Szabo L.J."/>
            <person name="Hulbert S."/>
            <person name="Chen X."/>
            <person name="Fellers J.P."/>
        </authorList>
    </citation>
    <scope>NUCLEOTIDE SEQUENCE</scope>
    <source>
        <strain evidence="10">isolate 1-1 / race 1 (BBBD)</strain>
        <strain evidence="11">Isolate 1-1 / race 1 (BBBD)</strain>
    </source>
</reference>
<reference evidence="9" key="2">
    <citation type="submission" date="2016-05" db="EMBL/GenBank/DDBJ databases">
        <title>Comparative analysis highlights variable genome content of wheat rusts and divergence of the mating loci.</title>
        <authorList>
            <person name="Cuomo C.A."/>
            <person name="Bakkeren G."/>
            <person name="Szabo L."/>
            <person name="Khalil H."/>
            <person name="Joly D."/>
            <person name="Goldberg J."/>
            <person name="Young S."/>
            <person name="Zeng Q."/>
            <person name="Fellers J."/>
        </authorList>
    </citation>
    <scope>NUCLEOTIDE SEQUENCE [LARGE SCALE GENOMIC DNA]</scope>
    <source>
        <strain evidence="9">1-1 BBBD Race 1</strain>
    </source>
</reference>
<evidence type="ECO:0000256" key="6">
    <source>
        <dbReference type="SAM" id="MobiDB-lite"/>
    </source>
</evidence>
<dbReference type="GO" id="GO:0031440">
    <property type="term" value="P:regulation of mRNA 3'-end processing"/>
    <property type="evidence" value="ECO:0007669"/>
    <property type="project" value="TreeGrafter"/>
</dbReference>
<dbReference type="Gene3D" id="1.20.930.10">
    <property type="entry name" value="Conserved domain common to transcription factors TFIIS, elongin A, CRSP70"/>
    <property type="match status" value="1"/>
</dbReference>
<keyword evidence="1" id="KW-0479">Metal-binding</keyword>
<dbReference type="SMART" id="SM00510">
    <property type="entry name" value="TFS2M"/>
    <property type="match status" value="1"/>
</dbReference>
<gene>
    <name evidence="9" type="ORF">PTTG_02540</name>
</gene>
<dbReference type="GO" id="GO:0008270">
    <property type="term" value="F:zinc ion binding"/>
    <property type="evidence" value="ECO:0007669"/>
    <property type="project" value="UniProtKB-KW"/>
</dbReference>
<feature type="domain" description="TFIIS N-terminal" evidence="7">
    <location>
        <begin position="247"/>
        <end position="324"/>
    </location>
</feature>
<evidence type="ECO:0000256" key="4">
    <source>
        <dbReference type="ARBA" id="ARBA00023242"/>
    </source>
</evidence>
<evidence type="ECO:0000259" key="7">
    <source>
        <dbReference type="PROSITE" id="PS51319"/>
    </source>
</evidence>
<protein>
    <recommendedName>
        <fullName evidence="12">TFIIS N-terminal domain-containing protein</fullName>
    </recommendedName>
</protein>